<evidence type="ECO:0000313" key="8">
    <source>
        <dbReference type="EMBL" id="NNH72468.1"/>
    </source>
</evidence>
<evidence type="ECO:0000259" key="7">
    <source>
        <dbReference type="Pfam" id="PF01850"/>
    </source>
</evidence>
<reference evidence="8 9" key="1">
    <citation type="submission" date="2020-05" db="EMBL/GenBank/DDBJ databases">
        <title>MicrobeNet Type strains.</title>
        <authorList>
            <person name="Nicholson A.C."/>
        </authorList>
    </citation>
    <scope>NUCLEOTIDE SEQUENCE [LARGE SCALE GENOMIC DNA]</scope>
    <source>
        <strain evidence="8 9">JCM 3224</strain>
    </source>
</reference>
<sequence length="134" mass="14153">MIVVDANVMVMALSSPSTQGDAARAAMLADDVWIAPAHMPLEVLRTLRKAVLGDRLTAKDADAAVGALTAMQIEFIGTDIALLQAVWAMRHNVSVYDAAYLAIAATHDAPLVTFDARLAKAAEQAAPSIRVTLL</sequence>
<feature type="binding site" evidence="6">
    <location>
        <position position="5"/>
    </location>
    <ligand>
        <name>Mg(2+)</name>
        <dbReference type="ChEBI" id="CHEBI:18420"/>
    </ligand>
</feature>
<evidence type="ECO:0000256" key="2">
    <source>
        <dbReference type="ARBA" id="ARBA00022722"/>
    </source>
</evidence>
<dbReference type="PANTHER" id="PTHR35901:SF1">
    <property type="entry name" value="EXONUCLEASE VAPC9"/>
    <property type="match status" value="1"/>
</dbReference>
<dbReference type="GO" id="GO:0016787">
    <property type="term" value="F:hydrolase activity"/>
    <property type="evidence" value="ECO:0007669"/>
    <property type="project" value="UniProtKB-KW"/>
</dbReference>
<evidence type="ECO:0000256" key="6">
    <source>
        <dbReference type="HAMAP-Rule" id="MF_00265"/>
    </source>
</evidence>
<comment type="caution">
    <text evidence="8">The sequence shown here is derived from an EMBL/GenBank/DDBJ whole genome shotgun (WGS) entry which is preliminary data.</text>
</comment>
<dbReference type="InterPro" id="IPR051619">
    <property type="entry name" value="TypeII_TA_RNase_PINc/VapC"/>
</dbReference>
<keyword evidence="2 6" id="KW-0540">Nuclease</keyword>
<evidence type="ECO:0000256" key="5">
    <source>
        <dbReference type="ARBA" id="ARBA00022842"/>
    </source>
</evidence>
<keyword evidence="9" id="KW-1185">Reference proteome</keyword>
<dbReference type="AlphaFoldDB" id="A0A849C3W8"/>
<evidence type="ECO:0000256" key="3">
    <source>
        <dbReference type="ARBA" id="ARBA00022723"/>
    </source>
</evidence>
<dbReference type="GO" id="GO:0004540">
    <property type="term" value="F:RNA nuclease activity"/>
    <property type="evidence" value="ECO:0007669"/>
    <property type="project" value="InterPro"/>
</dbReference>
<dbReference type="CDD" id="cd09873">
    <property type="entry name" value="PIN_Pae0151-like"/>
    <property type="match status" value="1"/>
</dbReference>
<evidence type="ECO:0000313" key="9">
    <source>
        <dbReference type="Proteomes" id="UP000586827"/>
    </source>
</evidence>
<dbReference type="HAMAP" id="MF_00265">
    <property type="entry name" value="VapC_Nob1"/>
    <property type="match status" value="1"/>
</dbReference>
<comment type="function">
    <text evidence="6">Toxic component of a toxin-antitoxin (TA) system. An RNase.</text>
</comment>
<dbReference type="GO" id="GO:0000287">
    <property type="term" value="F:magnesium ion binding"/>
    <property type="evidence" value="ECO:0007669"/>
    <property type="project" value="UniProtKB-UniRule"/>
</dbReference>
<comment type="cofactor">
    <cofactor evidence="6">
        <name>Mg(2+)</name>
        <dbReference type="ChEBI" id="CHEBI:18420"/>
    </cofactor>
</comment>
<name>A0A849C3W8_9NOCA</name>
<keyword evidence="1 6" id="KW-1277">Toxin-antitoxin system</keyword>
<dbReference type="EMBL" id="JABELX010000007">
    <property type="protein sequence ID" value="NNH72468.1"/>
    <property type="molecule type" value="Genomic_DNA"/>
</dbReference>
<evidence type="ECO:0000256" key="4">
    <source>
        <dbReference type="ARBA" id="ARBA00022801"/>
    </source>
</evidence>
<dbReference type="InterPro" id="IPR029060">
    <property type="entry name" value="PIN-like_dom_sf"/>
</dbReference>
<organism evidence="8 9">
    <name type="scientific">Nocardia uniformis</name>
    <dbReference type="NCBI Taxonomy" id="53432"/>
    <lineage>
        <taxon>Bacteria</taxon>
        <taxon>Bacillati</taxon>
        <taxon>Actinomycetota</taxon>
        <taxon>Actinomycetes</taxon>
        <taxon>Mycobacteriales</taxon>
        <taxon>Nocardiaceae</taxon>
        <taxon>Nocardia</taxon>
    </lineage>
</organism>
<dbReference type="GO" id="GO:0090729">
    <property type="term" value="F:toxin activity"/>
    <property type="evidence" value="ECO:0007669"/>
    <property type="project" value="UniProtKB-KW"/>
</dbReference>
<evidence type="ECO:0000256" key="1">
    <source>
        <dbReference type="ARBA" id="ARBA00022649"/>
    </source>
</evidence>
<dbReference type="Gene3D" id="3.40.50.1010">
    <property type="entry name" value="5'-nuclease"/>
    <property type="match status" value="1"/>
</dbReference>
<protein>
    <recommendedName>
        <fullName evidence="6">Ribonuclease VapC</fullName>
        <shortName evidence="6">RNase VapC</shortName>
        <ecNumber evidence="6">3.1.-.-</ecNumber>
    </recommendedName>
    <alternativeName>
        <fullName evidence="6">Toxin VapC</fullName>
    </alternativeName>
</protein>
<comment type="similarity">
    <text evidence="6">Belongs to the PINc/VapC protein family.</text>
</comment>
<dbReference type="EC" id="3.1.-.-" evidence="6"/>
<dbReference type="InterPro" id="IPR002716">
    <property type="entry name" value="PIN_dom"/>
</dbReference>
<gene>
    <name evidence="6" type="primary">vapC</name>
    <name evidence="8" type="ORF">HLB23_21845</name>
</gene>
<feature type="domain" description="PIN" evidence="7">
    <location>
        <begin position="2"/>
        <end position="123"/>
    </location>
</feature>
<keyword evidence="4 6" id="KW-0378">Hydrolase</keyword>
<dbReference type="InterPro" id="IPR022907">
    <property type="entry name" value="VapC_family"/>
</dbReference>
<accession>A0A849C3W8</accession>
<dbReference type="PANTHER" id="PTHR35901">
    <property type="entry name" value="RIBONUCLEASE VAPC3"/>
    <property type="match status" value="1"/>
</dbReference>
<keyword evidence="3 6" id="KW-0479">Metal-binding</keyword>
<dbReference type="SUPFAM" id="SSF88723">
    <property type="entry name" value="PIN domain-like"/>
    <property type="match status" value="1"/>
</dbReference>
<dbReference type="InterPro" id="IPR044153">
    <property type="entry name" value="PIN_Pae0151-like"/>
</dbReference>
<feature type="binding site" evidence="6">
    <location>
        <position position="97"/>
    </location>
    <ligand>
        <name>Mg(2+)</name>
        <dbReference type="ChEBI" id="CHEBI:18420"/>
    </ligand>
</feature>
<keyword evidence="6" id="KW-0800">Toxin</keyword>
<keyword evidence="5 6" id="KW-0460">Magnesium</keyword>
<dbReference type="Proteomes" id="UP000586827">
    <property type="component" value="Unassembled WGS sequence"/>
</dbReference>
<dbReference type="RefSeq" id="WP_067519285.1">
    <property type="nucleotide sequence ID" value="NZ_JABELX010000007.1"/>
</dbReference>
<proteinExistence type="inferred from homology"/>
<dbReference type="Pfam" id="PF01850">
    <property type="entry name" value="PIN"/>
    <property type="match status" value="1"/>
</dbReference>